<dbReference type="GO" id="GO:0008803">
    <property type="term" value="F:bis(5'-nucleosyl)-tetraphosphatase (symmetrical) activity"/>
    <property type="evidence" value="ECO:0007669"/>
    <property type="project" value="TreeGrafter"/>
</dbReference>
<dbReference type="Pfam" id="PF00149">
    <property type="entry name" value="Metallophos"/>
    <property type="match status" value="1"/>
</dbReference>
<dbReference type="OrthoDB" id="9807890at2"/>
<organism evidence="2 3">
    <name type="scientific">Vineibacter terrae</name>
    <dbReference type="NCBI Taxonomy" id="2586908"/>
    <lineage>
        <taxon>Bacteria</taxon>
        <taxon>Pseudomonadati</taxon>
        <taxon>Pseudomonadota</taxon>
        <taxon>Alphaproteobacteria</taxon>
        <taxon>Hyphomicrobiales</taxon>
        <taxon>Vineibacter</taxon>
    </lineage>
</organism>
<keyword evidence="3" id="KW-1185">Reference proteome</keyword>
<name>A0A5C8PQE6_9HYPH</name>
<dbReference type="InterPro" id="IPR029052">
    <property type="entry name" value="Metallo-depent_PP-like"/>
</dbReference>
<dbReference type="CDD" id="cd00144">
    <property type="entry name" value="MPP_PPP_family"/>
    <property type="match status" value="1"/>
</dbReference>
<dbReference type="GO" id="GO:0110154">
    <property type="term" value="P:RNA decapping"/>
    <property type="evidence" value="ECO:0007669"/>
    <property type="project" value="TreeGrafter"/>
</dbReference>
<dbReference type="EMBL" id="VDUZ01000009">
    <property type="protein sequence ID" value="TXL77141.1"/>
    <property type="molecule type" value="Genomic_DNA"/>
</dbReference>
<dbReference type="Proteomes" id="UP000321638">
    <property type="component" value="Unassembled WGS sequence"/>
</dbReference>
<dbReference type="AlphaFoldDB" id="A0A5C8PQE6"/>
<dbReference type="InterPro" id="IPR004843">
    <property type="entry name" value="Calcineurin-like_PHP"/>
</dbReference>
<dbReference type="PANTHER" id="PTHR42850:SF4">
    <property type="entry name" value="ZINC-DEPENDENT ENDOPOLYPHOSPHATASE"/>
    <property type="match status" value="1"/>
</dbReference>
<dbReference type="Gene3D" id="3.60.21.10">
    <property type="match status" value="1"/>
</dbReference>
<evidence type="ECO:0000313" key="2">
    <source>
        <dbReference type="EMBL" id="TXL77141.1"/>
    </source>
</evidence>
<comment type="caution">
    <text evidence="2">The sequence shown here is derived from an EMBL/GenBank/DDBJ whole genome shotgun (WGS) entry which is preliminary data.</text>
</comment>
<dbReference type="GO" id="GO:0005737">
    <property type="term" value="C:cytoplasm"/>
    <property type="evidence" value="ECO:0007669"/>
    <property type="project" value="TreeGrafter"/>
</dbReference>
<dbReference type="GO" id="GO:0016791">
    <property type="term" value="F:phosphatase activity"/>
    <property type="evidence" value="ECO:0007669"/>
    <property type="project" value="TreeGrafter"/>
</dbReference>
<sequence length="252" mass="28091">MLGWFNRSRAQPVSRMPDGTRLYAVGDIHGRDDLLDRLLQSIAQDAAAAAPDVRRVLVYLGDYVDRGLGSRQVIDRLLDPPLQGFETVHLLGNHEEAFLGFLEGMPIAFDWFKYGGLETLYSYDVPIPRRASGPRDIDALRRCAVAAVPAAHVDFLGGCKLWHVEGDYAFVHAGIKPGVPLEHQRPDDLLWIRDEFLTSRADHGGKVVVHGHTICERPEIRPNRVNIDTGAYASGRLTCLVLEGTDRRFLTT</sequence>
<protein>
    <submittedName>
        <fullName evidence="2">Serine/threonine protein phosphatase</fullName>
    </submittedName>
</protein>
<evidence type="ECO:0000259" key="1">
    <source>
        <dbReference type="Pfam" id="PF00149"/>
    </source>
</evidence>
<proteinExistence type="predicted"/>
<dbReference type="SUPFAM" id="SSF56300">
    <property type="entry name" value="Metallo-dependent phosphatases"/>
    <property type="match status" value="1"/>
</dbReference>
<dbReference type="PANTHER" id="PTHR42850">
    <property type="entry name" value="METALLOPHOSPHOESTERASE"/>
    <property type="match status" value="1"/>
</dbReference>
<dbReference type="InterPro" id="IPR050126">
    <property type="entry name" value="Ap4A_hydrolase"/>
</dbReference>
<evidence type="ECO:0000313" key="3">
    <source>
        <dbReference type="Proteomes" id="UP000321638"/>
    </source>
</evidence>
<feature type="domain" description="Calcineurin-like phosphoesterase" evidence="1">
    <location>
        <begin position="21"/>
        <end position="213"/>
    </location>
</feature>
<accession>A0A5C8PQE6</accession>
<gene>
    <name evidence="2" type="ORF">FHP25_10270</name>
</gene>
<reference evidence="2 3" key="1">
    <citation type="submission" date="2019-06" db="EMBL/GenBank/DDBJ databases">
        <title>New taxonomy in bacterial strain CC-CFT640, isolated from vineyard.</title>
        <authorList>
            <person name="Lin S.-Y."/>
            <person name="Tsai C.-F."/>
            <person name="Young C.-C."/>
        </authorList>
    </citation>
    <scope>NUCLEOTIDE SEQUENCE [LARGE SCALE GENOMIC DNA]</scope>
    <source>
        <strain evidence="2 3">CC-CFT640</strain>
    </source>
</reference>